<protein>
    <recommendedName>
        <fullName evidence="3">Secreted protein</fullName>
    </recommendedName>
</protein>
<reference evidence="1 2" key="1">
    <citation type="submission" date="2021-06" db="EMBL/GenBank/DDBJ databases">
        <authorList>
            <person name="Palmer J.M."/>
        </authorList>
    </citation>
    <scope>NUCLEOTIDE SEQUENCE [LARGE SCALE GENOMIC DNA]</scope>
    <source>
        <strain evidence="1 2">CL_MEX2019</strain>
        <tissue evidence="1">Muscle</tissue>
    </source>
</reference>
<evidence type="ECO:0000313" key="1">
    <source>
        <dbReference type="EMBL" id="MED6284927.1"/>
    </source>
</evidence>
<organism evidence="1 2">
    <name type="scientific">Characodon lateralis</name>
    <dbReference type="NCBI Taxonomy" id="208331"/>
    <lineage>
        <taxon>Eukaryota</taxon>
        <taxon>Metazoa</taxon>
        <taxon>Chordata</taxon>
        <taxon>Craniata</taxon>
        <taxon>Vertebrata</taxon>
        <taxon>Euteleostomi</taxon>
        <taxon>Actinopterygii</taxon>
        <taxon>Neopterygii</taxon>
        <taxon>Teleostei</taxon>
        <taxon>Neoteleostei</taxon>
        <taxon>Acanthomorphata</taxon>
        <taxon>Ovalentaria</taxon>
        <taxon>Atherinomorphae</taxon>
        <taxon>Cyprinodontiformes</taxon>
        <taxon>Goodeidae</taxon>
        <taxon>Characodon</taxon>
    </lineage>
</organism>
<name>A0ABU7ECF1_9TELE</name>
<sequence>MCGVKAVITAILGGVLPHPAQREDAAAAETHTVSMTDLCVNRWARKHSCPVSKQLGPHIPASLEHFYRTRLCTPSITGHTEVRKSTRTTMSCQSRQVWCQ</sequence>
<proteinExistence type="predicted"/>
<keyword evidence="2" id="KW-1185">Reference proteome</keyword>
<dbReference type="EMBL" id="JAHUTJ010051754">
    <property type="protein sequence ID" value="MED6284927.1"/>
    <property type="molecule type" value="Genomic_DNA"/>
</dbReference>
<comment type="caution">
    <text evidence="1">The sequence shown here is derived from an EMBL/GenBank/DDBJ whole genome shotgun (WGS) entry which is preliminary data.</text>
</comment>
<evidence type="ECO:0008006" key="3">
    <source>
        <dbReference type="Google" id="ProtNLM"/>
    </source>
</evidence>
<evidence type="ECO:0000313" key="2">
    <source>
        <dbReference type="Proteomes" id="UP001352852"/>
    </source>
</evidence>
<dbReference type="Proteomes" id="UP001352852">
    <property type="component" value="Unassembled WGS sequence"/>
</dbReference>
<accession>A0ABU7ECF1</accession>
<gene>
    <name evidence="1" type="ORF">CHARACLAT_023864</name>
</gene>